<keyword evidence="8" id="KW-0346">Stress response</keyword>
<organism evidence="14 15">
    <name type="scientific">Acrodontium crateriforme</name>
    <dbReference type="NCBI Taxonomy" id="150365"/>
    <lineage>
        <taxon>Eukaryota</taxon>
        <taxon>Fungi</taxon>
        <taxon>Dikarya</taxon>
        <taxon>Ascomycota</taxon>
        <taxon>Pezizomycotina</taxon>
        <taxon>Dothideomycetes</taxon>
        <taxon>Dothideomycetidae</taxon>
        <taxon>Mycosphaerellales</taxon>
        <taxon>Teratosphaeriaceae</taxon>
        <taxon>Acrodontium</taxon>
    </lineage>
</organism>
<dbReference type="InterPro" id="IPR035522">
    <property type="entry name" value="Sho1_SH3"/>
</dbReference>
<dbReference type="SMART" id="SM00326">
    <property type="entry name" value="SH3"/>
    <property type="match status" value="1"/>
</dbReference>
<evidence type="ECO:0000256" key="11">
    <source>
        <dbReference type="SAM" id="MobiDB-lite"/>
    </source>
</evidence>
<dbReference type="InterPro" id="IPR036028">
    <property type="entry name" value="SH3-like_dom_sf"/>
</dbReference>
<feature type="transmembrane region" description="Helical" evidence="12">
    <location>
        <begin position="131"/>
        <end position="151"/>
    </location>
</feature>
<feature type="region of interest" description="Disordered" evidence="11">
    <location>
        <begin position="169"/>
        <end position="255"/>
    </location>
</feature>
<dbReference type="Proteomes" id="UP001303373">
    <property type="component" value="Chromosome 10"/>
</dbReference>
<keyword evidence="5" id="KW-1003">Cell membrane</keyword>
<feature type="transmembrane region" description="Helical" evidence="12">
    <location>
        <begin position="72"/>
        <end position="93"/>
    </location>
</feature>
<evidence type="ECO:0000256" key="9">
    <source>
        <dbReference type="ARBA" id="ARBA00023136"/>
    </source>
</evidence>
<comment type="subcellular location">
    <subcellularLocation>
        <location evidence="1">Cell membrane</location>
        <topology evidence="1">Multi-pass membrane protein</topology>
    </subcellularLocation>
</comment>
<comment type="similarity">
    <text evidence="2">Belongs to the SHO1 family.</text>
</comment>
<evidence type="ECO:0000256" key="5">
    <source>
        <dbReference type="ARBA" id="ARBA00022475"/>
    </source>
</evidence>
<dbReference type="Gene3D" id="2.30.30.40">
    <property type="entry name" value="SH3 Domains"/>
    <property type="match status" value="1"/>
</dbReference>
<evidence type="ECO:0000256" key="1">
    <source>
        <dbReference type="ARBA" id="ARBA00004651"/>
    </source>
</evidence>
<dbReference type="AlphaFoldDB" id="A0AAQ3R9L6"/>
<evidence type="ECO:0000256" key="10">
    <source>
        <dbReference type="PROSITE-ProRule" id="PRU00192"/>
    </source>
</evidence>
<dbReference type="SUPFAM" id="SSF50044">
    <property type="entry name" value="SH3-domain"/>
    <property type="match status" value="1"/>
</dbReference>
<evidence type="ECO:0000256" key="4">
    <source>
        <dbReference type="ARBA" id="ARBA00022443"/>
    </source>
</evidence>
<feature type="compositionally biased region" description="Low complexity" evidence="11">
    <location>
        <begin position="231"/>
        <end position="255"/>
    </location>
</feature>
<name>A0AAQ3R9L6_9PEZI</name>
<evidence type="ECO:0000313" key="15">
    <source>
        <dbReference type="Proteomes" id="UP001303373"/>
    </source>
</evidence>
<dbReference type="InterPro" id="IPR001452">
    <property type="entry name" value="SH3_domain"/>
</dbReference>
<evidence type="ECO:0000256" key="6">
    <source>
        <dbReference type="ARBA" id="ARBA00022692"/>
    </source>
</evidence>
<evidence type="ECO:0000259" key="13">
    <source>
        <dbReference type="PROSITE" id="PS50002"/>
    </source>
</evidence>
<dbReference type="PRINTS" id="PR00452">
    <property type="entry name" value="SH3DOMAIN"/>
</dbReference>
<evidence type="ECO:0000256" key="3">
    <source>
        <dbReference type="ARBA" id="ARBA00011175"/>
    </source>
</evidence>
<feature type="transmembrane region" description="Helical" evidence="12">
    <location>
        <begin position="99"/>
        <end position="119"/>
    </location>
</feature>
<keyword evidence="9 12" id="KW-0472">Membrane</keyword>
<accession>A0AAQ3R9L6</accession>
<dbReference type="FunFam" id="2.30.30.40:FF:000213">
    <property type="entry name" value="High osmolarity signaling protein SHO1"/>
    <property type="match status" value="1"/>
</dbReference>
<evidence type="ECO:0000256" key="7">
    <source>
        <dbReference type="ARBA" id="ARBA00022989"/>
    </source>
</evidence>
<evidence type="ECO:0000313" key="14">
    <source>
        <dbReference type="EMBL" id="WPH03179.1"/>
    </source>
</evidence>
<dbReference type="GO" id="GO:0007232">
    <property type="term" value="P:osmosensory signaling pathway via Sho1 osmosensor"/>
    <property type="evidence" value="ECO:0007669"/>
    <property type="project" value="UniProtKB-ARBA"/>
</dbReference>
<comment type="subunit">
    <text evidence="3">Forms homooligomers.</text>
</comment>
<dbReference type="EMBL" id="CP138589">
    <property type="protein sequence ID" value="WPH03179.1"/>
    <property type="molecule type" value="Genomic_DNA"/>
</dbReference>
<dbReference type="PROSITE" id="PS50002">
    <property type="entry name" value="SH3"/>
    <property type="match status" value="1"/>
</dbReference>
<keyword evidence="15" id="KW-1185">Reference proteome</keyword>
<evidence type="ECO:0000256" key="2">
    <source>
        <dbReference type="ARBA" id="ARBA00009739"/>
    </source>
</evidence>
<feature type="domain" description="SH3" evidence="13">
    <location>
        <begin position="267"/>
        <end position="326"/>
    </location>
</feature>
<sequence length="326" mass="34679">MPTYSSHHSPSLQKMDYSAGRHGGKRFDFGNIVGDPFSLATIGIAVAGWLIAFASSIIGALDKANSNGFPNYCWWTLVFMLFVIVGVFIAAGSDTIPTYRIAIVGYLGAGLVMATSSVNSLIYRSQGSSEAAAAGFILLSMVCIVWMFYFGSEPSAAHRQTIDSFALHKDHAPSRSSRHMTQSYNPEIQQTSNQPPQMYNSSQLAGFETSSPVTGYPGDAAGASKRESIHPPAATNPAANAGPGATTGAATQPAPVEATTGGAAQTEYPYRAKAIYSYEANPDDANEISFAKHEILEVSDVSGRWWQAKKESGETGIAPSNYLILL</sequence>
<dbReference type="CDD" id="cd11855">
    <property type="entry name" value="SH3_Sho1p"/>
    <property type="match status" value="1"/>
</dbReference>
<keyword evidence="6 12" id="KW-0812">Transmembrane</keyword>
<dbReference type="Pfam" id="PF00018">
    <property type="entry name" value="SH3_1"/>
    <property type="match status" value="1"/>
</dbReference>
<feature type="compositionally biased region" description="Polar residues" evidence="11">
    <location>
        <begin position="179"/>
        <end position="213"/>
    </location>
</feature>
<feature type="transmembrane region" description="Helical" evidence="12">
    <location>
        <begin position="37"/>
        <end position="60"/>
    </location>
</feature>
<proteinExistence type="inferred from homology"/>
<protein>
    <submittedName>
        <fullName evidence="14">High osmolarity signaling protein SHO1A</fullName>
    </submittedName>
</protein>
<keyword evidence="7 12" id="KW-1133">Transmembrane helix</keyword>
<gene>
    <name evidence="14" type="ORF">R9X50_00605500</name>
</gene>
<evidence type="ECO:0000256" key="8">
    <source>
        <dbReference type="ARBA" id="ARBA00023016"/>
    </source>
</evidence>
<keyword evidence="4 10" id="KW-0728">SH3 domain</keyword>
<evidence type="ECO:0000256" key="12">
    <source>
        <dbReference type="SAM" id="Phobius"/>
    </source>
</evidence>
<reference evidence="14 15" key="1">
    <citation type="submission" date="2023-11" db="EMBL/GenBank/DDBJ databases">
        <title>An acidophilic fungus is an integral part of prey digestion in a carnivorous sundew plant.</title>
        <authorList>
            <person name="Tsai I.J."/>
        </authorList>
    </citation>
    <scope>NUCLEOTIDE SEQUENCE [LARGE SCALE GENOMIC DNA]</scope>
    <source>
        <strain evidence="14">169a</strain>
    </source>
</reference>
<dbReference type="GO" id="GO:0005886">
    <property type="term" value="C:plasma membrane"/>
    <property type="evidence" value="ECO:0007669"/>
    <property type="project" value="UniProtKB-SubCell"/>
</dbReference>